<dbReference type="Proteomes" id="UP000535589">
    <property type="component" value="Unassembled WGS sequence"/>
</dbReference>
<gene>
    <name evidence="1" type="ORF">HGP28_02400</name>
</gene>
<evidence type="ECO:0000313" key="1">
    <source>
        <dbReference type="EMBL" id="NLS11739.1"/>
    </source>
</evidence>
<dbReference type="RefSeq" id="WP_168834849.1">
    <property type="nucleotide sequence ID" value="NZ_JABAIK010000002.1"/>
</dbReference>
<name>A0A7X8YFJ9_9VIBR</name>
<comment type="caution">
    <text evidence="1">The sequence shown here is derived from an EMBL/GenBank/DDBJ whole genome shotgun (WGS) entry which is preliminary data.</text>
</comment>
<keyword evidence="2" id="KW-1185">Reference proteome</keyword>
<organism evidence="1 2">
    <name type="scientific">Vibrio agarilyticus</name>
    <dbReference type="NCBI Taxonomy" id="2726741"/>
    <lineage>
        <taxon>Bacteria</taxon>
        <taxon>Pseudomonadati</taxon>
        <taxon>Pseudomonadota</taxon>
        <taxon>Gammaproteobacteria</taxon>
        <taxon>Vibrionales</taxon>
        <taxon>Vibrionaceae</taxon>
        <taxon>Vibrio</taxon>
    </lineage>
</organism>
<sequence>MNTIPITLNERTLANLNSVEYQWVRQLCQSGYSDEEIHRYIQVCFGGDDTFADLLRKVAIKQTSHYTLLQYLGWAPSSREFALAKARTCC</sequence>
<protein>
    <submittedName>
        <fullName evidence="1">Uncharacterized protein</fullName>
    </submittedName>
</protein>
<dbReference type="EMBL" id="JABAIK010000002">
    <property type="protein sequence ID" value="NLS11739.1"/>
    <property type="molecule type" value="Genomic_DNA"/>
</dbReference>
<reference evidence="1 2" key="1">
    <citation type="submission" date="2020-04" db="EMBL/GenBank/DDBJ databases">
        <title>Vibrio sp. SM6, a novel species isolated from seawater.</title>
        <authorList>
            <person name="Wang X."/>
        </authorList>
    </citation>
    <scope>NUCLEOTIDE SEQUENCE [LARGE SCALE GENOMIC DNA]</scope>
    <source>
        <strain evidence="1 2">SM6</strain>
    </source>
</reference>
<accession>A0A7X8YFJ9</accession>
<evidence type="ECO:0000313" key="2">
    <source>
        <dbReference type="Proteomes" id="UP000535589"/>
    </source>
</evidence>
<proteinExistence type="predicted"/>
<dbReference type="AlphaFoldDB" id="A0A7X8YFJ9"/>